<proteinExistence type="predicted"/>
<comment type="caution">
    <text evidence="1">The sequence shown here is derived from an EMBL/GenBank/DDBJ whole genome shotgun (WGS) entry which is preliminary data.</text>
</comment>
<dbReference type="RefSeq" id="WP_110000803.1">
    <property type="nucleotide sequence ID" value="NZ_QGTZ01000009.1"/>
</dbReference>
<reference evidence="1 2" key="1">
    <citation type="submission" date="2018-05" db="EMBL/GenBank/DDBJ databases">
        <title>Freshwater and sediment microbial communities from various areas in North America, analyzing microbe dynamics in response to fracking.</title>
        <authorList>
            <person name="Lamendella R."/>
        </authorList>
    </citation>
    <scope>NUCLEOTIDE SEQUENCE [LARGE SCALE GENOMIC DNA]</scope>
    <source>
        <strain evidence="1 2">DB-3</strain>
    </source>
</reference>
<dbReference type="AlphaFoldDB" id="A0A855XR71"/>
<dbReference type="Proteomes" id="UP000247078">
    <property type="component" value="Unassembled WGS sequence"/>
</dbReference>
<organism evidence="1 2">
    <name type="scientific">Paenibacillus pabuli</name>
    <dbReference type="NCBI Taxonomy" id="1472"/>
    <lineage>
        <taxon>Bacteria</taxon>
        <taxon>Bacillati</taxon>
        <taxon>Bacillota</taxon>
        <taxon>Bacilli</taxon>
        <taxon>Bacillales</taxon>
        <taxon>Paenibacillaceae</taxon>
        <taxon>Paenibacillus</taxon>
    </lineage>
</organism>
<name>A0A855XR71_9BACL</name>
<evidence type="ECO:0000313" key="2">
    <source>
        <dbReference type="Proteomes" id="UP000247078"/>
    </source>
</evidence>
<evidence type="ECO:0000313" key="1">
    <source>
        <dbReference type="EMBL" id="PWW37386.1"/>
    </source>
</evidence>
<protein>
    <submittedName>
        <fullName evidence="1">Uncharacterized protein</fullName>
    </submittedName>
</protein>
<gene>
    <name evidence="1" type="ORF">DET56_109273</name>
</gene>
<accession>A0A855XR71</accession>
<sequence length="128" mass="15499">MIRQEKRKRRWLMKNGFTIVTEDNQHVLESLGFLYKKPWLVGEHNIPIYAHKEIRIFDTYIAGFRDSIFVVTQGTMESKQLHEIKLEYLQCITDPNERKKIRRAVSHWWSDIKHQWAALIKHGVNPWW</sequence>
<dbReference type="EMBL" id="QGTZ01000009">
    <property type="protein sequence ID" value="PWW37386.1"/>
    <property type="molecule type" value="Genomic_DNA"/>
</dbReference>